<dbReference type="Proteomes" id="UP000002668">
    <property type="component" value="Genome"/>
</dbReference>
<accession>E4ZGH9</accession>
<sequence>MDHLKLTASVQLTNWDATTSPTVYEMYDGQKTKRKISFQS</sequence>
<reference evidence="2" key="1">
    <citation type="journal article" date="2011" name="Nat. Commun.">
        <title>Effector diversification within compartments of the Leptosphaeria maculans genome affected by Repeat-Induced Point mutations.</title>
        <authorList>
            <person name="Rouxel T."/>
            <person name="Grandaubert J."/>
            <person name="Hane J.K."/>
            <person name="Hoede C."/>
            <person name="van de Wouw A.P."/>
            <person name="Couloux A."/>
            <person name="Dominguez V."/>
            <person name="Anthouard V."/>
            <person name="Bally P."/>
            <person name="Bourras S."/>
            <person name="Cozijnsen A.J."/>
            <person name="Ciuffetti L.M."/>
            <person name="Degrave A."/>
            <person name="Dilmaghani A."/>
            <person name="Duret L."/>
            <person name="Fudal I."/>
            <person name="Goodwin S.B."/>
            <person name="Gout L."/>
            <person name="Glaser N."/>
            <person name="Linglin J."/>
            <person name="Kema G.H.J."/>
            <person name="Lapalu N."/>
            <person name="Lawrence C.B."/>
            <person name="May K."/>
            <person name="Meyer M."/>
            <person name="Ollivier B."/>
            <person name="Poulain J."/>
            <person name="Schoch C.L."/>
            <person name="Simon A."/>
            <person name="Spatafora J.W."/>
            <person name="Stachowiak A."/>
            <person name="Turgeon B.G."/>
            <person name="Tyler B.M."/>
            <person name="Vincent D."/>
            <person name="Weissenbach J."/>
            <person name="Amselem J."/>
            <person name="Quesneville H."/>
            <person name="Oliver R.P."/>
            <person name="Wincker P."/>
            <person name="Balesdent M.-H."/>
            <person name="Howlett B.J."/>
        </authorList>
    </citation>
    <scope>NUCLEOTIDE SEQUENCE [LARGE SCALE GENOMIC DNA]</scope>
    <source>
        <strain evidence="2">JN3 / isolate v23.1.3 / race Av1-4-5-6-7-8</strain>
    </source>
</reference>
<organism evidence="1 2">
    <name type="scientific">Leptosphaeria maculans (strain JN3 / isolate v23.1.3 / race Av1-4-5-6-7-8)</name>
    <name type="common">Blackleg fungus</name>
    <name type="synonym">Phoma lingam</name>
    <dbReference type="NCBI Taxonomy" id="985895"/>
    <lineage>
        <taxon>Eukaryota</taxon>
        <taxon>Fungi</taxon>
        <taxon>Dikarya</taxon>
        <taxon>Ascomycota</taxon>
        <taxon>Pezizomycotina</taxon>
        <taxon>Dothideomycetes</taxon>
        <taxon>Pleosporomycetidae</taxon>
        <taxon>Pleosporales</taxon>
        <taxon>Pleosporineae</taxon>
        <taxon>Leptosphaeriaceae</taxon>
        <taxon>Plenodomus</taxon>
        <taxon>Plenodomus lingam/Leptosphaeria maculans species complex</taxon>
    </lineage>
</organism>
<dbReference type="AlphaFoldDB" id="E4ZGH9"/>
<evidence type="ECO:0000313" key="1">
    <source>
        <dbReference type="EMBL" id="CBX90399.1"/>
    </source>
</evidence>
<gene>
    <name evidence="1" type="ORF">LEMA_uP065250.1</name>
</gene>
<dbReference type="EMBL" id="FP929064">
    <property type="protein sequence ID" value="CBX90399.1"/>
    <property type="molecule type" value="Genomic_DNA"/>
</dbReference>
<protein>
    <submittedName>
        <fullName evidence="1">Uncharacterized protein</fullName>
    </submittedName>
</protein>
<dbReference type="HOGENOM" id="CLU_3299522_0_0_1"/>
<evidence type="ECO:0000313" key="2">
    <source>
        <dbReference type="Proteomes" id="UP000002668"/>
    </source>
</evidence>
<dbReference type="VEuPathDB" id="FungiDB:LEMA_uP065250.1"/>
<proteinExistence type="predicted"/>
<name>E4ZGH9_LEPMJ</name>
<keyword evidence="2" id="KW-1185">Reference proteome</keyword>
<dbReference type="InParanoid" id="E4ZGH9"/>